<comment type="caution">
    <text evidence="1">The sequence shown here is derived from an EMBL/GenBank/DDBJ whole genome shotgun (WGS) entry which is preliminary data.</text>
</comment>
<dbReference type="Proteomes" id="UP000034215">
    <property type="component" value="Unassembled WGS sequence"/>
</dbReference>
<reference evidence="1 2" key="1">
    <citation type="journal article" date="2015" name="Nature">
        <title>rRNA introns, odd ribosomes, and small enigmatic genomes across a large radiation of phyla.</title>
        <authorList>
            <person name="Brown C.T."/>
            <person name="Hug L.A."/>
            <person name="Thomas B.C."/>
            <person name="Sharon I."/>
            <person name="Castelle C.J."/>
            <person name="Singh A."/>
            <person name="Wilkins M.J."/>
            <person name="Williams K.H."/>
            <person name="Banfield J.F."/>
        </authorList>
    </citation>
    <scope>NUCLEOTIDE SEQUENCE [LARGE SCALE GENOMIC DNA]</scope>
</reference>
<feature type="non-terminal residue" evidence="1">
    <location>
        <position position="1"/>
    </location>
</feature>
<accession>A0A0G0QMJ3</accession>
<dbReference type="AlphaFoldDB" id="A0A0G0QMJ3"/>
<sequence length="172" mass="18623">RLGKDADAREIVDTFSPYTSGYTINIAKVVRDGGGAALKVGKIEFAYGLVSEFTAAESKPMISLNVPEKGSALFGIDDPTYNEVAPWYQEREDRATRLVGKIGNSNFGINPYSLFRMLGNGLGNTKEGFGFANSDVKSYVVTELSADVTKVYAGPASADKSDWDSKIVKFEL</sequence>
<organism evidence="1 2">
    <name type="scientific">Candidatus Woesebacteria bacterium GW2011_GWB1_40_12</name>
    <dbReference type="NCBI Taxonomy" id="1618576"/>
    <lineage>
        <taxon>Bacteria</taxon>
        <taxon>Candidatus Woeseibacteriota</taxon>
    </lineage>
</organism>
<name>A0A0G0QMJ3_9BACT</name>
<evidence type="ECO:0000313" key="2">
    <source>
        <dbReference type="Proteomes" id="UP000034215"/>
    </source>
</evidence>
<gene>
    <name evidence="1" type="ORF">UT76_C0033G0007</name>
</gene>
<evidence type="ECO:0000313" key="1">
    <source>
        <dbReference type="EMBL" id="KKR41373.1"/>
    </source>
</evidence>
<proteinExistence type="predicted"/>
<protein>
    <submittedName>
        <fullName evidence="1">Uncharacterized protein</fullName>
    </submittedName>
</protein>
<dbReference type="EMBL" id="LBYA01000033">
    <property type="protein sequence ID" value="KKR41373.1"/>
    <property type="molecule type" value="Genomic_DNA"/>
</dbReference>